<accession>A0A5S6R503</accession>
<dbReference type="AlphaFoldDB" id="A0A5S6R503"/>
<organism evidence="2 3">
    <name type="scientific">Trichuris muris</name>
    <name type="common">Mouse whipworm</name>
    <dbReference type="NCBI Taxonomy" id="70415"/>
    <lineage>
        <taxon>Eukaryota</taxon>
        <taxon>Metazoa</taxon>
        <taxon>Ecdysozoa</taxon>
        <taxon>Nematoda</taxon>
        <taxon>Enoplea</taxon>
        <taxon>Dorylaimia</taxon>
        <taxon>Trichinellida</taxon>
        <taxon>Trichuridae</taxon>
        <taxon>Trichuris</taxon>
    </lineage>
</organism>
<dbReference type="Proteomes" id="UP000046395">
    <property type="component" value="Unassembled WGS sequence"/>
</dbReference>
<protein>
    <submittedName>
        <fullName evidence="3">Ribosome biogenesis protein NOP53</fullName>
    </submittedName>
</protein>
<evidence type="ECO:0000313" key="3">
    <source>
        <dbReference type="WBParaSite" id="TMUE_3000014364.1"/>
    </source>
</evidence>
<feature type="region of interest" description="Disordered" evidence="1">
    <location>
        <begin position="1"/>
        <end position="55"/>
    </location>
</feature>
<dbReference type="WBParaSite" id="TMUE_3000014364.1">
    <property type="protein sequence ID" value="TMUE_3000014364.1"/>
    <property type="gene ID" value="WBGene00292042"/>
</dbReference>
<evidence type="ECO:0000256" key="1">
    <source>
        <dbReference type="SAM" id="MobiDB-lite"/>
    </source>
</evidence>
<evidence type="ECO:0000313" key="2">
    <source>
        <dbReference type="Proteomes" id="UP000046395"/>
    </source>
</evidence>
<keyword evidence="2" id="KW-1185">Reference proteome</keyword>
<proteinExistence type="predicted"/>
<reference evidence="3" key="1">
    <citation type="submission" date="2019-12" db="UniProtKB">
        <authorList>
            <consortium name="WormBaseParasite"/>
        </authorList>
    </citation>
    <scope>IDENTIFICATION</scope>
</reference>
<name>A0A5S6R503_TRIMR</name>
<sequence length="128" mass="14965">MARKRTSYGAGVSGSTKKENYDEQPVPRSTANLLRHLSERKVRKKSKSKLRLQPRSNESRFSFLRRVDEITQEVVLRELAKIDFTDPSVRTERNGKRRKRCSSLFTRILNGKKPDRKRKGRFVAKGKF</sequence>
<feature type="compositionally biased region" description="Basic residues" evidence="1">
    <location>
        <begin position="41"/>
        <end position="52"/>
    </location>
</feature>